<gene>
    <name evidence="6" type="ORF">PCC79_00245</name>
</gene>
<evidence type="ECO:0000256" key="1">
    <source>
        <dbReference type="ARBA" id="ARBA00005417"/>
    </source>
</evidence>
<dbReference type="EMBL" id="CP115965">
    <property type="protein sequence ID" value="WZW98672.1"/>
    <property type="molecule type" value="Genomic_DNA"/>
</dbReference>
<dbReference type="RefSeq" id="WP_342372659.1">
    <property type="nucleotide sequence ID" value="NZ_CP115965.1"/>
</dbReference>
<dbReference type="PANTHER" id="PTHR43553">
    <property type="entry name" value="HEAVY METAL TRANSPORTER"/>
    <property type="match status" value="1"/>
</dbReference>
<dbReference type="InterPro" id="IPR027417">
    <property type="entry name" value="P-loop_NTPase"/>
</dbReference>
<accession>A0ABZ3CA75</accession>
<keyword evidence="4 6" id="KW-0067">ATP-binding</keyword>
<dbReference type="GO" id="GO:0005524">
    <property type="term" value="F:ATP binding"/>
    <property type="evidence" value="ECO:0007669"/>
    <property type="project" value="UniProtKB-KW"/>
</dbReference>
<dbReference type="InterPro" id="IPR003593">
    <property type="entry name" value="AAA+_ATPase"/>
</dbReference>
<keyword evidence="3" id="KW-0547">Nucleotide-binding</keyword>
<proteinExistence type="inferred from homology"/>
<name>A0ABZ3CA75_9ACTN</name>
<dbReference type="InterPro" id="IPR050095">
    <property type="entry name" value="ECF_ABC_transporter_ATP-bd"/>
</dbReference>
<evidence type="ECO:0000256" key="4">
    <source>
        <dbReference type="ARBA" id="ARBA00022840"/>
    </source>
</evidence>
<sequence length="270" mass="27773">MIEITGLTHTYPDGREALAGVDLSVAAGEKVAVLGPNGAGKTTLMLHLNGLLLPTSGTVTIAGTALRRRTGAAHLAAVRRRVGVLFQDPDDQLFCGTVRDDVAFGPANQGLRGAELDARVAAALASVDATALADRAPHHLSYGQKQRVALAGVLALEPEVVVLDEPTSMLDPATRRELVAVLAGIGATLLVVTHDLPLALQLCPRAVILDAGRVVADGSTASLLADEALLAAHRLELPWGFDRALLSPGAITPGSITPGSITPGSITQGR</sequence>
<keyword evidence="7" id="KW-1185">Reference proteome</keyword>
<dbReference type="SMART" id="SM00382">
    <property type="entry name" value="AAA"/>
    <property type="match status" value="1"/>
</dbReference>
<protein>
    <submittedName>
        <fullName evidence="6">ABC transporter ATP-binding protein</fullName>
    </submittedName>
</protein>
<dbReference type="Gene3D" id="3.40.50.300">
    <property type="entry name" value="P-loop containing nucleotide triphosphate hydrolases"/>
    <property type="match status" value="1"/>
</dbReference>
<dbReference type="Pfam" id="PF00005">
    <property type="entry name" value="ABC_tran"/>
    <property type="match status" value="1"/>
</dbReference>
<dbReference type="PANTHER" id="PTHR43553:SF24">
    <property type="entry name" value="ENERGY-COUPLING FACTOR TRANSPORTER ATP-BINDING PROTEIN ECFA1"/>
    <property type="match status" value="1"/>
</dbReference>
<dbReference type="CDD" id="cd03225">
    <property type="entry name" value="ABC_cobalt_CbiO_domain1"/>
    <property type="match status" value="1"/>
</dbReference>
<evidence type="ECO:0000256" key="2">
    <source>
        <dbReference type="ARBA" id="ARBA00022448"/>
    </source>
</evidence>
<dbReference type="InterPro" id="IPR015856">
    <property type="entry name" value="ABC_transpr_CbiO/EcfA_su"/>
</dbReference>
<dbReference type="Proteomes" id="UP001434337">
    <property type="component" value="Chromosome"/>
</dbReference>
<dbReference type="PROSITE" id="PS00211">
    <property type="entry name" value="ABC_TRANSPORTER_1"/>
    <property type="match status" value="1"/>
</dbReference>
<evidence type="ECO:0000256" key="3">
    <source>
        <dbReference type="ARBA" id="ARBA00022741"/>
    </source>
</evidence>
<dbReference type="InterPro" id="IPR017871">
    <property type="entry name" value="ABC_transporter-like_CS"/>
</dbReference>
<feature type="domain" description="ABC transporter" evidence="5">
    <location>
        <begin position="2"/>
        <end position="236"/>
    </location>
</feature>
<organism evidence="6 7">
    <name type="scientific">Propioniciclava soli</name>
    <dbReference type="NCBI Taxonomy" id="2775081"/>
    <lineage>
        <taxon>Bacteria</taxon>
        <taxon>Bacillati</taxon>
        <taxon>Actinomycetota</taxon>
        <taxon>Actinomycetes</taxon>
        <taxon>Propionibacteriales</taxon>
        <taxon>Propionibacteriaceae</taxon>
        <taxon>Propioniciclava</taxon>
    </lineage>
</organism>
<evidence type="ECO:0000313" key="7">
    <source>
        <dbReference type="Proteomes" id="UP001434337"/>
    </source>
</evidence>
<dbReference type="PROSITE" id="PS50893">
    <property type="entry name" value="ABC_TRANSPORTER_2"/>
    <property type="match status" value="1"/>
</dbReference>
<comment type="similarity">
    <text evidence="1">Belongs to the ABC transporter superfamily.</text>
</comment>
<evidence type="ECO:0000313" key="6">
    <source>
        <dbReference type="EMBL" id="WZW98672.1"/>
    </source>
</evidence>
<keyword evidence="2" id="KW-0813">Transport</keyword>
<dbReference type="InterPro" id="IPR003439">
    <property type="entry name" value="ABC_transporter-like_ATP-bd"/>
</dbReference>
<reference evidence="6 7" key="1">
    <citation type="journal article" date="2023" name="Environ Microbiome">
        <title>A coral-associated actinobacterium mitigates coral bleaching under heat stress.</title>
        <authorList>
            <person name="Li J."/>
            <person name="Zou Y."/>
            <person name="Li Q."/>
            <person name="Zhang J."/>
            <person name="Bourne D.G."/>
            <person name="Lyu Y."/>
            <person name="Liu C."/>
            <person name="Zhang S."/>
        </authorList>
    </citation>
    <scope>NUCLEOTIDE SEQUENCE [LARGE SCALE GENOMIC DNA]</scope>
    <source>
        <strain evidence="6 7">SCSIO 13291</strain>
    </source>
</reference>
<evidence type="ECO:0000259" key="5">
    <source>
        <dbReference type="PROSITE" id="PS50893"/>
    </source>
</evidence>
<dbReference type="SUPFAM" id="SSF52540">
    <property type="entry name" value="P-loop containing nucleoside triphosphate hydrolases"/>
    <property type="match status" value="1"/>
</dbReference>